<dbReference type="AlphaFoldDB" id="A0A9P5Z627"/>
<reference evidence="2" key="1">
    <citation type="submission" date="2020-11" db="EMBL/GenBank/DDBJ databases">
        <authorList>
            <consortium name="DOE Joint Genome Institute"/>
            <person name="Ahrendt S."/>
            <person name="Riley R."/>
            <person name="Andreopoulos W."/>
            <person name="Labutti K."/>
            <person name="Pangilinan J."/>
            <person name="Ruiz-Duenas F.J."/>
            <person name="Barrasa J.M."/>
            <person name="Sanchez-Garcia M."/>
            <person name="Camarero S."/>
            <person name="Miyauchi S."/>
            <person name="Serrano A."/>
            <person name="Linde D."/>
            <person name="Babiker R."/>
            <person name="Drula E."/>
            <person name="Ayuso-Fernandez I."/>
            <person name="Pacheco R."/>
            <person name="Padilla G."/>
            <person name="Ferreira P."/>
            <person name="Barriuso J."/>
            <person name="Kellner H."/>
            <person name="Castanera R."/>
            <person name="Alfaro M."/>
            <person name="Ramirez L."/>
            <person name="Pisabarro A.G."/>
            <person name="Kuo A."/>
            <person name="Tritt A."/>
            <person name="Lipzen A."/>
            <person name="He G."/>
            <person name="Yan M."/>
            <person name="Ng V."/>
            <person name="Cullen D."/>
            <person name="Martin F."/>
            <person name="Rosso M.-N."/>
            <person name="Henrissat B."/>
            <person name="Hibbett D."/>
            <person name="Martinez A.T."/>
            <person name="Grigoriev I.V."/>
        </authorList>
    </citation>
    <scope>NUCLEOTIDE SEQUENCE</scope>
    <source>
        <strain evidence="2">CIRM-BRFM 674</strain>
    </source>
</reference>
<keyword evidence="1" id="KW-1133">Transmembrane helix</keyword>
<evidence type="ECO:0008006" key="4">
    <source>
        <dbReference type="Google" id="ProtNLM"/>
    </source>
</evidence>
<gene>
    <name evidence="2" type="ORF">BDN70DRAFT_876289</name>
</gene>
<evidence type="ECO:0000256" key="1">
    <source>
        <dbReference type="SAM" id="Phobius"/>
    </source>
</evidence>
<keyword evidence="1" id="KW-0812">Transmembrane</keyword>
<feature type="transmembrane region" description="Helical" evidence="1">
    <location>
        <begin position="128"/>
        <end position="150"/>
    </location>
</feature>
<comment type="caution">
    <text evidence="2">The sequence shown here is derived from an EMBL/GenBank/DDBJ whole genome shotgun (WGS) entry which is preliminary data.</text>
</comment>
<dbReference type="EMBL" id="MU155178">
    <property type="protein sequence ID" value="KAF9481496.1"/>
    <property type="molecule type" value="Genomic_DNA"/>
</dbReference>
<dbReference type="OrthoDB" id="3006091at2759"/>
<keyword evidence="1" id="KW-0472">Membrane</keyword>
<proteinExistence type="predicted"/>
<feature type="transmembrane region" description="Helical" evidence="1">
    <location>
        <begin position="72"/>
        <end position="98"/>
    </location>
</feature>
<protein>
    <recommendedName>
        <fullName evidence="4">Transmembrane protein</fullName>
    </recommendedName>
</protein>
<evidence type="ECO:0000313" key="2">
    <source>
        <dbReference type="EMBL" id="KAF9481496.1"/>
    </source>
</evidence>
<accession>A0A9P5Z627</accession>
<sequence>MSTVKYSPVSVTEQPLASHDLPMDLKVASQSMESLGKGCHYGNNHNHHACSQRDSTLDSDHHRCHNGRLRRFLVPFLIAFLIIGGLVAYGCATGHGAVDGWGLESLMSRAVGDSTTNNGSGTFVDRKLYLIVVFVGLFVVLILAIMLSAWCCRGAFENPCCCPCYLCACCGGLACLECIGCGLCAEGIAQA</sequence>
<evidence type="ECO:0000313" key="3">
    <source>
        <dbReference type="Proteomes" id="UP000807469"/>
    </source>
</evidence>
<organism evidence="2 3">
    <name type="scientific">Pholiota conissans</name>
    <dbReference type="NCBI Taxonomy" id="109636"/>
    <lineage>
        <taxon>Eukaryota</taxon>
        <taxon>Fungi</taxon>
        <taxon>Dikarya</taxon>
        <taxon>Basidiomycota</taxon>
        <taxon>Agaricomycotina</taxon>
        <taxon>Agaricomycetes</taxon>
        <taxon>Agaricomycetidae</taxon>
        <taxon>Agaricales</taxon>
        <taxon>Agaricineae</taxon>
        <taxon>Strophariaceae</taxon>
        <taxon>Pholiota</taxon>
    </lineage>
</organism>
<keyword evidence="3" id="KW-1185">Reference proteome</keyword>
<dbReference type="Proteomes" id="UP000807469">
    <property type="component" value="Unassembled WGS sequence"/>
</dbReference>
<name>A0A9P5Z627_9AGAR</name>